<evidence type="ECO:0000313" key="4">
    <source>
        <dbReference type="Proteomes" id="UP001354971"/>
    </source>
</evidence>
<dbReference type="GO" id="GO:0004725">
    <property type="term" value="F:protein tyrosine phosphatase activity"/>
    <property type="evidence" value="ECO:0007669"/>
    <property type="project" value="UniProtKB-EC"/>
</dbReference>
<dbReference type="InterPro" id="IPR029021">
    <property type="entry name" value="Prot-tyrosine_phosphatase-like"/>
</dbReference>
<dbReference type="PANTHER" id="PTHR31126">
    <property type="entry name" value="TYROSINE-PROTEIN PHOSPHATASE"/>
    <property type="match status" value="1"/>
</dbReference>
<comment type="similarity">
    <text evidence="1">Belongs to the protein-tyrosine phosphatase family.</text>
</comment>
<dbReference type="SUPFAM" id="SSF52799">
    <property type="entry name" value="(Phosphotyrosine protein) phosphatases II"/>
    <property type="match status" value="1"/>
</dbReference>
<dbReference type="InterPro" id="IPR016130">
    <property type="entry name" value="Tyr_Pase_AS"/>
</dbReference>
<keyword evidence="4" id="KW-1185">Reference proteome</keyword>
<dbReference type="Proteomes" id="UP001354971">
    <property type="component" value="Unassembled WGS sequence"/>
</dbReference>
<protein>
    <submittedName>
        <fullName evidence="3">Tyrosine-protein phosphatase</fullName>
        <ecNumber evidence="3">3.1.3.48</ecNumber>
    </submittedName>
</protein>
<keyword evidence="3" id="KW-0378">Hydrolase</keyword>
<reference evidence="3 4" key="1">
    <citation type="submission" date="2024-01" db="EMBL/GenBank/DDBJ databases">
        <title>Hyphobacterium bacterium isolated from marine sediment.</title>
        <authorList>
            <person name="Zhao S."/>
        </authorList>
    </citation>
    <scope>NUCLEOTIDE SEQUENCE [LARGE SCALE GENOMIC DNA]</scope>
    <source>
        <strain evidence="4">HN65</strain>
    </source>
</reference>
<organism evidence="3 4">
    <name type="scientific">Hyphobacterium lacteum</name>
    <dbReference type="NCBI Taxonomy" id="3116575"/>
    <lineage>
        <taxon>Bacteria</taxon>
        <taxon>Pseudomonadati</taxon>
        <taxon>Pseudomonadota</taxon>
        <taxon>Alphaproteobacteria</taxon>
        <taxon>Maricaulales</taxon>
        <taxon>Maricaulaceae</taxon>
        <taxon>Hyphobacterium</taxon>
    </lineage>
</organism>
<dbReference type="PROSITE" id="PS00383">
    <property type="entry name" value="TYR_PHOSPHATASE_1"/>
    <property type="match status" value="1"/>
</dbReference>
<name>A0ABU7LNL7_9PROT</name>
<gene>
    <name evidence="3" type="ORF">V0U79_04025</name>
</gene>
<dbReference type="PANTHER" id="PTHR31126:SF1">
    <property type="entry name" value="TYROSINE SPECIFIC PROTEIN PHOSPHATASES DOMAIN-CONTAINING PROTEIN"/>
    <property type="match status" value="1"/>
</dbReference>
<evidence type="ECO:0000259" key="2">
    <source>
        <dbReference type="PROSITE" id="PS50056"/>
    </source>
</evidence>
<dbReference type="Pfam" id="PF13350">
    <property type="entry name" value="Y_phosphatase3"/>
    <property type="match status" value="1"/>
</dbReference>
<dbReference type="InterPro" id="IPR000387">
    <property type="entry name" value="Tyr_Pase_dom"/>
</dbReference>
<proteinExistence type="inferred from homology"/>
<dbReference type="InterPro" id="IPR026893">
    <property type="entry name" value="Tyr/Ser_Pase_IphP-type"/>
</dbReference>
<dbReference type="RefSeq" id="WP_330198183.1">
    <property type="nucleotide sequence ID" value="NZ_JAZDRP010000002.1"/>
</dbReference>
<comment type="caution">
    <text evidence="3">The sequence shown here is derived from an EMBL/GenBank/DDBJ whole genome shotgun (WGS) entry which is preliminary data.</text>
</comment>
<feature type="domain" description="Tyrosine specific protein phosphatases" evidence="2">
    <location>
        <begin position="124"/>
        <end position="161"/>
    </location>
</feature>
<dbReference type="EMBL" id="JAZDRP010000002">
    <property type="protein sequence ID" value="MEE2525521.1"/>
    <property type="molecule type" value="Genomic_DNA"/>
</dbReference>
<dbReference type="EC" id="3.1.3.48" evidence="3"/>
<accession>A0ABU7LNL7</accession>
<sequence length="254" mass="28292">MSRVLEFEGIRNFRHFGEYDARDGAKVRSGLYRSGHFHNATPADQQKLKALNISVVADLRRPRERDNEPSNWGEGLRVLQSDIAGHKEPPHLRFIREGDVSLDGVQGWMRSTYRRLPNEQGNQEVFAAGLRELATHGADEGFVVHCAAGKDRTGLFCALTLSLAGVPFDVIVDDYVMTNQAVDYDALVPVVQKRLHETYDRMIPEPALRTFLGVEGDYLHEAFDEIGSAEAYVSGVLGLSDAEIAAVRENLIAR</sequence>
<dbReference type="Gene3D" id="3.90.190.10">
    <property type="entry name" value="Protein tyrosine phosphatase superfamily"/>
    <property type="match status" value="1"/>
</dbReference>
<dbReference type="PROSITE" id="PS50056">
    <property type="entry name" value="TYR_PHOSPHATASE_2"/>
    <property type="match status" value="1"/>
</dbReference>
<evidence type="ECO:0000256" key="1">
    <source>
        <dbReference type="ARBA" id="ARBA00009580"/>
    </source>
</evidence>
<evidence type="ECO:0000313" key="3">
    <source>
        <dbReference type="EMBL" id="MEE2525521.1"/>
    </source>
</evidence>